<dbReference type="Proteomes" id="UP001283361">
    <property type="component" value="Unassembled WGS sequence"/>
</dbReference>
<evidence type="ECO:0000256" key="1">
    <source>
        <dbReference type="SAM" id="MobiDB-lite"/>
    </source>
</evidence>
<evidence type="ECO:0000313" key="3">
    <source>
        <dbReference type="Proteomes" id="UP001283361"/>
    </source>
</evidence>
<dbReference type="GO" id="GO:0017053">
    <property type="term" value="C:transcription repressor complex"/>
    <property type="evidence" value="ECO:0007669"/>
    <property type="project" value="InterPro"/>
</dbReference>
<dbReference type="Pfam" id="PF15306">
    <property type="entry name" value="LIN37"/>
    <property type="match status" value="1"/>
</dbReference>
<accession>A0AAE0Z714</accession>
<dbReference type="PANTHER" id="PTHR31336">
    <property type="entry name" value="LIN37 HOMOLOG"/>
    <property type="match status" value="1"/>
</dbReference>
<comment type="caution">
    <text evidence="2">The sequence shown here is derived from an EMBL/GenBank/DDBJ whole genome shotgun (WGS) entry which is preliminary data.</text>
</comment>
<feature type="compositionally biased region" description="Basic residues" evidence="1">
    <location>
        <begin position="62"/>
        <end position="73"/>
    </location>
</feature>
<dbReference type="AlphaFoldDB" id="A0AAE0Z714"/>
<dbReference type="InterPro" id="IPR028226">
    <property type="entry name" value="LIN37"/>
</dbReference>
<dbReference type="PANTHER" id="PTHR31336:SF3">
    <property type="entry name" value="PROTEIN LIN-37 HOMOLOG"/>
    <property type="match status" value="1"/>
</dbReference>
<name>A0AAE0Z714_9GAST</name>
<dbReference type="GO" id="GO:0000122">
    <property type="term" value="P:negative regulation of transcription by RNA polymerase II"/>
    <property type="evidence" value="ECO:0007669"/>
    <property type="project" value="TreeGrafter"/>
</dbReference>
<gene>
    <name evidence="2" type="ORF">RRG08_046527</name>
</gene>
<dbReference type="EMBL" id="JAWDGP010004473">
    <property type="protein sequence ID" value="KAK3764059.1"/>
    <property type="molecule type" value="Genomic_DNA"/>
</dbReference>
<dbReference type="GO" id="GO:0031523">
    <property type="term" value="C:Myb complex"/>
    <property type="evidence" value="ECO:0007669"/>
    <property type="project" value="TreeGrafter"/>
</dbReference>
<evidence type="ECO:0000313" key="2">
    <source>
        <dbReference type="EMBL" id="KAK3764059.1"/>
    </source>
</evidence>
<reference evidence="2" key="1">
    <citation type="journal article" date="2023" name="G3 (Bethesda)">
        <title>A reference genome for the long-term kleptoplast-retaining sea slug Elysia crispata morphotype clarki.</title>
        <authorList>
            <person name="Eastman K.E."/>
            <person name="Pendleton A.L."/>
            <person name="Shaikh M.A."/>
            <person name="Suttiyut T."/>
            <person name="Ogas R."/>
            <person name="Tomko P."/>
            <person name="Gavelis G."/>
            <person name="Widhalm J.R."/>
            <person name="Wisecaver J.H."/>
        </authorList>
    </citation>
    <scope>NUCLEOTIDE SEQUENCE</scope>
    <source>
        <strain evidence="2">ECLA1</strain>
    </source>
</reference>
<sequence length="243" mass="27435">MSSKSKQAEVASARIRLDATLQHLVDKKEEDIEVEETDVTLLAQAQAQADGFSKPTPSPKKSVSKTSRKRKRRSDSTDDDNADGKQTVIMKLFERSVDLAQFPEDTPLYPVCRAWLHNRPHDKTLGTLAERPPSPKIEEEANATPISSDNMPNVYQMPPPIKSEDGCLYDLRVPEAVPQPSGKLDIYADPATVPAPEQLLLDHLTRWKEIRNKWREASFMNEMQYASSINLLKEMYDNNMDAV</sequence>
<organism evidence="2 3">
    <name type="scientific">Elysia crispata</name>
    <name type="common">lettuce slug</name>
    <dbReference type="NCBI Taxonomy" id="231223"/>
    <lineage>
        <taxon>Eukaryota</taxon>
        <taxon>Metazoa</taxon>
        <taxon>Spiralia</taxon>
        <taxon>Lophotrochozoa</taxon>
        <taxon>Mollusca</taxon>
        <taxon>Gastropoda</taxon>
        <taxon>Heterobranchia</taxon>
        <taxon>Euthyneura</taxon>
        <taxon>Panpulmonata</taxon>
        <taxon>Sacoglossa</taxon>
        <taxon>Placobranchoidea</taxon>
        <taxon>Plakobranchidae</taxon>
        <taxon>Elysia</taxon>
    </lineage>
</organism>
<proteinExistence type="predicted"/>
<keyword evidence="3" id="KW-1185">Reference proteome</keyword>
<feature type="region of interest" description="Disordered" evidence="1">
    <location>
        <begin position="45"/>
        <end position="83"/>
    </location>
</feature>
<protein>
    <submittedName>
        <fullName evidence="2">Uncharacterized protein</fullName>
    </submittedName>
</protein>